<feature type="compositionally biased region" description="Polar residues" evidence="1">
    <location>
        <begin position="167"/>
        <end position="177"/>
    </location>
</feature>
<organism evidence="3 4">
    <name type="scientific">Leptotrichia shahii</name>
    <dbReference type="NCBI Taxonomy" id="157691"/>
    <lineage>
        <taxon>Bacteria</taxon>
        <taxon>Fusobacteriati</taxon>
        <taxon>Fusobacteriota</taxon>
        <taxon>Fusobacteriia</taxon>
        <taxon>Fusobacteriales</taxon>
        <taxon>Leptotrichiaceae</taxon>
        <taxon>Leptotrichia</taxon>
    </lineage>
</organism>
<evidence type="ECO:0000313" key="4">
    <source>
        <dbReference type="Proteomes" id="UP000322617"/>
    </source>
</evidence>
<feature type="compositionally biased region" description="Low complexity" evidence="1">
    <location>
        <begin position="143"/>
        <end position="157"/>
    </location>
</feature>
<dbReference type="STRING" id="1122172.GCA_000373045_01311"/>
<dbReference type="RefSeq" id="WP_018450940.1">
    <property type="nucleotide sequence ID" value="NZ_AP019827.1"/>
</dbReference>
<dbReference type="KEGG" id="lsz:JCM16776_0308"/>
<evidence type="ECO:0000256" key="2">
    <source>
        <dbReference type="SAM" id="Phobius"/>
    </source>
</evidence>
<dbReference type="EMBL" id="AP019827">
    <property type="protein sequence ID" value="BBM40095.1"/>
    <property type="molecule type" value="Genomic_DNA"/>
</dbReference>
<proteinExistence type="predicted"/>
<accession>A0A510JP18</accession>
<keyword evidence="2" id="KW-0472">Membrane</keyword>
<reference evidence="3 4" key="1">
    <citation type="submission" date="2019-07" db="EMBL/GenBank/DDBJ databases">
        <title>Complete Genome Sequence of Leptotrichia shahii Strain JCM 16776.</title>
        <authorList>
            <person name="Watanabe S."/>
            <person name="Cui L."/>
        </authorList>
    </citation>
    <scope>NUCLEOTIDE SEQUENCE [LARGE SCALE GENOMIC DNA]</scope>
    <source>
        <strain evidence="3 4">JCM16776</strain>
    </source>
</reference>
<gene>
    <name evidence="3" type="ORF">JCM16776_0308</name>
</gene>
<protein>
    <submittedName>
        <fullName evidence="3">Uncharacterized protein</fullName>
    </submittedName>
</protein>
<dbReference type="AlphaFoldDB" id="A0A510JP18"/>
<evidence type="ECO:0000313" key="3">
    <source>
        <dbReference type="EMBL" id="BBM40095.1"/>
    </source>
</evidence>
<keyword evidence="2" id="KW-0812">Transmembrane</keyword>
<dbReference type="Proteomes" id="UP000322617">
    <property type="component" value="Chromosome"/>
</dbReference>
<sequence>MRKNLLKSKMSLHEDNNKTLAHKLKITLSAFSRKINGTSNFTIEEMKFIRKEYELSDVEFLDIFLIINLLFGKIIFKVKEKMEVMEGNNNKTIKILIGVIIGLSAIILFSGIFYILNMQGKIAKLETEQEERLKRQMESQNMASVQTMQSAQTQQQSNINRKEETGTRSQQSQTITSNGINITKEEGVYIRVNFNTFFGSNEVCHNIGRNHVNFPAIYSGNRPDLSAALLRFIKKSDSSFVNNSNLSDEDNVMNWYTANCVRYNAIGSENSKTLRYFYNYVSNF</sequence>
<keyword evidence="2" id="KW-1133">Transmembrane helix</keyword>
<name>A0A510JP18_9FUSO</name>
<keyword evidence="4" id="KW-1185">Reference proteome</keyword>
<feature type="transmembrane region" description="Helical" evidence="2">
    <location>
        <begin position="95"/>
        <end position="116"/>
    </location>
</feature>
<evidence type="ECO:0000256" key="1">
    <source>
        <dbReference type="SAM" id="MobiDB-lite"/>
    </source>
</evidence>
<feature type="region of interest" description="Disordered" evidence="1">
    <location>
        <begin position="133"/>
        <end position="177"/>
    </location>
</feature>